<evidence type="ECO:0000259" key="5">
    <source>
        <dbReference type="PROSITE" id="PS50977"/>
    </source>
</evidence>
<evidence type="ECO:0000256" key="4">
    <source>
        <dbReference type="PROSITE-ProRule" id="PRU00335"/>
    </source>
</evidence>
<dbReference type="OrthoDB" id="9816431at2"/>
<evidence type="ECO:0000256" key="2">
    <source>
        <dbReference type="ARBA" id="ARBA00023125"/>
    </source>
</evidence>
<dbReference type="PROSITE" id="PS01081">
    <property type="entry name" value="HTH_TETR_1"/>
    <property type="match status" value="1"/>
</dbReference>
<evidence type="ECO:0000256" key="1">
    <source>
        <dbReference type="ARBA" id="ARBA00023015"/>
    </source>
</evidence>
<dbReference type="Proteomes" id="UP000236752">
    <property type="component" value="Unassembled WGS sequence"/>
</dbReference>
<dbReference type="PROSITE" id="PS50977">
    <property type="entry name" value="HTH_TETR_2"/>
    <property type="match status" value="1"/>
</dbReference>
<dbReference type="Gene3D" id="1.10.10.60">
    <property type="entry name" value="Homeodomain-like"/>
    <property type="match status" value="1"/>
</dbReference>
<proteinExistence type="predicted"/>
<feature type="DNA-binding region" description="H-T-H motif" evidence="4">
    <location>
        <begin position="34"/>
        <end position="53"/>
    </location>
</feature>
<dbReference type="Gene3D" id="1.10.357.10">
    <property type="entry name" value="Tetracycline Repressor, domain 2"/>
    <property type="match status" value="1"/>
</dbReference>
<dbReference type="InterPro" id="IPR009057">
    <property type="entry name" value="Homeodomain-like_sf"/>
</dbReference>
<accession>A0A1H5UKM5</accession>
<dbReference type="RefSeq" id="WP_103909356.1">
    <property type="nucleotide sequence ID" value="NZ_FNUZ01000001.1"/>
</dbReference>
<dbReference type="Pfam" id="PF14246">
    <property type="entry name" value="TetR_C_7"/>
    <property type="match status" value="1"/>
</dbReference>
<dbReference type="GO" id="GO:0000976">
    <property type="term" value="F:transcription cis-regulatory region binding"/>
    <property type="evidence" value="ECO:0007669"/>
    <property type="project" value="TreeGrafter"/>
</dbReference>
<dbReference type="InterPro" id="IPR050109">
    <property type="entry name" value="HTH-type_TetR-like_transc_reg"/>
</dbReference>
<dbReference type="InterPro" id="IPR039536">
    <property type="entry name" value="TetR_C_Proteobacteria"/>
</dbReference>
<sequence length="206" mass="23153">MDGTEPQARKGRKYDQVIAGALEIFLRDGFEGASVDDIAKASGVSKATLYSYFPDKRFLFMEVATSQCLRQADDAILTIDQSRDPEYVLTRAGVSLLGILFSKLGLQTFRVCVGEAERFPELAHEFYRTGPMRLRGELIKYFVKAMAREELVIPNCELAADQFGELCKARLWPEFLFGIRNSATDAEIRDVVDEAVKTFLARYAAK</sequence>
<evidence type="ECO:0000313" key="6">
    <source>
        <dbReference type="EMBL" id="SEF74807.1"/>
    </source>
</evidence>
<dbReference type="Pfam" id="PF00440">
    <property type="entry name" value="TetR_N"/>
    <property type="match status" value="1"/>
</dbReference>
<keyword evidence="1" id="KW-0805">Transcription regulation</keyword>
<dbReference type="GO" id="GO:0003700">
    <property type="term" value="F:DNA-binding transcription factor activity"/>
    <property type="evidence" value="ECO:0007669"/>
    <property type="project" value="TreeGrafter"/>
</dbReference>
<evidence type="ECO:0000256" key="3">
    <source>
        <dbReference type="ARBA" id="ARBA00023163"/>
    </source>
</evidence>
<dbReference type="InterPro" id="IPR023772">
    <property type="entry name" value="DNA-bd_HTH_TetR-type_CS"/>
</dbReference>
<evidence type="ECO:0000313" key="7">
    <source>
        <dbReference type="Proteomes" id="UP000236752"/>
    </source>
</evidence>
<reference evidence="6 7" key="1">
    <citation type="submission" date="2016-10" db="EMBL/GenBank/DDBJ databases">
        <authorList>
            <person name="de Groot N.N."/>
        </authorList>
    </citation>
    <scope>NUCLEOTIDE SEQUENCE [LARGE SCALE GENOMIC DNA]</scope>
    <source>
        <strain evidence="6 7">DSM 26915</strain>
    </source>
</reference>
<gene>
    <name evidence="6" type="ORF">SAMN04488045_1031</name>
</gene>
<dbReference type="SUPFAM" id="SSF46689">
    <property type="entry name" value="Homeodomain-like"/>
    <property type="match status" value="1"/>
</dbReference>
<keyword evidence="7" id="KW-1185">Reference proteome</keyword>
<dbReference type="PRINTS" id="PR00455">
    <property type="entry name" value="HTHTETR"/>
</dbReference>
<dbReference type="PANTHER" id="PTHR30055:SF146">
    <property type="entry name" value="HTH-TYPE TRANSCRIPTIONAL DUAL REGULATOR CECR"/>
    <property type="match status" value="1"/>
</dbReference>
<dbReference type="InterPro" id="IPR001647">
    <property type="entry name" value="HTH_TetR"/>
</dbReference>
<name>A0A1H5UKM5_9RHOB</name>
<organism evidence="6 7">
    <name type="scientific">Thalassococcus halodurans</name>
    <dbReference type="NCBI Taxonomy" id="373675"/>
    <lineage>
        <taxon>Bacteria</taxon>
        <taxon>Pseudomonadati</taxon>
        <taxon>Pseudomonadota</taxon>
        <taxon>Alphaproteobacteria</taxon>
        <taxon>Rhodobacterales</taxon>
        <taxon>Roseobacteraceae</taxon>
        <taxon>Thalassococcus</taxon>
    </lineage>
</organism>
<dbReference type="AlphaFoldDB" id="A0A1H5UKM5"/>
<feature type="domain" description="HTH tetR-type" evidence="5">
    <location>
        <begin position="11"/>
        <end position="71"/>
    </location>
</feature>
<dbReference type="PANTHER" id="PTHR30055">
    <property type="entry name" value="HTH-TYPE TRANSCRIPTIONAL REGULATOR RUTR"/>
    <property type="match status" value="1"/>
</dbReference>
<dbReference type="FunFam" id="1.10.10.60:FF:000141">
    <property type="entry name" value="TetR family transcriptional regulator"/>
    <property type="match status" value="1"/>
</dbReference>
<dbReference type="EMBL" id="FNUZ01000001">
    <property type="protein sequence ID" value="SEF74807.1"/>
    <property type="molecule type" value="Genomic_DNA"/>
</dbReference>
<keyword evidence="3" id="KW-0804">Transcription</keyword>
<keyword evidence="2 4" id="KW-0238">DNA-binding</keyword>
<protein>
    <submittedName>
        <fullName evidence="6">Transcriptional regulator, TetR family</fullName>
    </submittedName>
</protein>